<protein>
    <recommendedName>
        <fullName evidence="1">STAS domain-containing protein</fullName>
    </recommendedName>
</protein>
<dbReference type="SUPFAM" id="SSF52091">
    <property type="entry name" value="SpoIIaa-like"/>
    <property type="match status" value="1"/>
</dbReference>
<proteinExistence type="predicted"/>
<sequence>MRTPINAPIHAPADAPADLPALSCDAAPPGSLAEVTADCGPDPLPRIRATLQGGVLALSLAGEFDHYTSAPLRRLLGEGADRGARRLVLDTALVTFCDSALLHALDQWARGGGRVELATVSRSVRLLLTTAARVRHPVPGGPFSG</sequence>
<dbReference type="InterPro" id="IPR002645">
    <property type="entry name" value="STAS_dom"/>
</dbReference>
<comment type="caution">
    <text evidence="2">The sequence shown here is derived from an EMBL/GenBank/DDBJ whole genome shotgun (WGS) entry which is preliminary data.</text>
</comment>
<name>A0A919GV06_9ACTN</name>
<evidence type="ECO:0000259" key="1">
    <source>
        <dbReference type="PROSITE" id="PS50801"/>
    </source>
</evidence>
<dbReference type="Gene3D" id="3.30.750.24">
    <property type="entry name" value="STAS domain"/>
    <property type="match status" value="1"/>
</dbReference>
<dbReference type="CDD" id="cd07043">
    <property type="entry name" value="STAS_anti-anti-sigma_factors"/>
    <property type="match status" value="1"/>
</dbReference>
<organism evidence="2 3">
    <name type="scientific">Streptomyces xanthophaeus</name>
    <dbReference type="NCBI Taxonomy" id="67385"/>
    <lineage>
        <taxon>Bacteria</taxon>
        <taxon>Bacillati</taxon>
        <taxon>Actinomycetota</taxon>
        <taxon>Actinomycetes</taxon>
        <taxon>Kitasatosporales</taxon>
        <taxon>Streptomycetaceae</taxon>
        <taxon>Streptomyces</taxon>
    </lineage>
</organism>
<keyword evidence="3" id="KW-1185">Reference proteome</keyword>
<dbReference type="Proteomes" id="UP000600026">
    <property type="component" value="Unassembled WGS sequence"/>
</dbReference>
<dbReference type="PROSITE" id="PS50801">
    <property type="entry name" value="STAS"/>
    <property type="match status" value="1"/>
</dbReference>
<dbReference type="Pfam" id="PF13466">
    <property type="entry name" value="STAS_2"/>
    <property type="match status" value="1"/>
</dbReference>
<feature type="domain" description="STAS" evidence="1">
    <location>
        <begin position="45"/>
        <end position="105"/>
    </location>
</feature>
<dbReference type="InterPro" id="IPR058548">
    <property type="entry name" value="MlaB-like_STAS"/>
</dbReference>
<gene>
    <name evidence="2" type="ORF">Sxan_09810</name>
</gene>
<dbReference type="EMBL" id="BNEE01000004">
    <property type="protein sequence ID" value="GHI83617.1"/>
    <property type="molecule type" value="Genomic_DNA"/>
</dbReference>
<dbReference type="AlphaFoldDB" id="A0A919GV06"/>
<reference evidence="2" key="1">
    <citation type="submission" date="2020-09" db="EMBL/GenBank/DDBJ databases">
        <title>Whole genome shotgun sequence of Streptomyces xanthophaeus NBRC 12829.</title>
        <authorList>
            <person name="Komaki H."/>
            <person name="Tamura T."/>
        </authorList>
    </citation>
    <scope>NUCLEOTIDE SEQUENCE</scope>
    <source>
        <strain evidence="2">NBRC 12829</strain>
    </source>
</reference>
<evidence type="ECO:0000313" key="2">
    <source>
        <dbReference type="EMBL" id="GHI83617.1"/>
    </source>
</evidence>
<evidence type="ECO:0000313" key="3">
    <source>
        <dbReference type="Proteomes" id="UP000600026"/>
    </source>
</evidence>
<dbReference type="InterPro" id="IPR036513">
    <property type="entry name" value="STAS_dom_sf"/>
</dbReference>
<accession>A0A919GV06</accession>